<protein>
    <submittedName>
        <fullName evidence="2">Uncharacterized protein</fullName>
    </submittedName>
</protein>
<dbReference type="Proteomes" id="UP000762676">
    <property type="component" value="Unassembled WGS sequence"/>
</dbReference>
<organism evidence="2 3">
    <name type="scientific">Elysia marginata</name>
    <dbReference type="NCBI Taxonomy" id="1093978"/>
    <lineage>
        <taxon>Eukaryota</taxon>
        <taxon>Metazoa</taxon>
        <taxon>Spiralia</taxon>
        <taxon>Lophotrochozoa</taxon>
        <taxon>Mollusca</taxon>
        <taxon>Gastropoda</taxon>
        <taxon>Heterobranchia</taxon>
        <taxon>Euthyneura</taxon>
        <taxon>Panpulmonata</taxon>
        <taxon>Sacoglossa</taxon>
        <taxon>Placobranchoidea</taxon>
        <taxon>Plakobranchidae</taxon>
        <taxon>Elysia</taxon>
    </lineage>
</organism>
<sequence>MPTMPSYSLSSNNISPNPACLQSSPSTSYSCMLPDYNPRGYEHHLSLSNYARPPCGPTGGMHQTHMSQSPHSSSVSTGKSANNGATEIKERGKNSSNIIY</sequence>
<feature type="region of interest" description="Disordered" evidence="1">
    <location>
        <begin position="1"/>
        <end position="26"/>
    </location>
</feature>
<evidence type="ECO:0000313" key="3">
    <source>
        <dbReference type="Proteomes" id="UP000762676"/>
    </source>
</evidence>
<name>A0AAV4FKF6_9GAST</name>
<evidence type="ECO:0000256" key="1">
    <source>
        <dbReference type="SAM" id="MobiDB-lite"/>
    </source>
</evidence>
<gene>
    <name evidence="2" type="ORF">ElyMa_005731300</name>
</gene>
<accession>A0AAV4FKF6</accession>
<feature type="compositionally biased region" description="Low complexity" evidence="1">
    <location>
        <begin position="61"/>
        <end position="77"/>
    </location>
</feature>
<keyword evidence="3" id="KW-1185">Reference proteome</keyword>
<evidence type="ECO:0000313" key="2">
    <source>
        <dbReference type="EMBL" id="GFR73486.1"/>
    </source>
</evidence>
<dbReference type="AlphaFoldDB" id="A0AAV4FKF6"/>
<reference evidence="2 3" key="1">
    <citation type="journal article" date="2021" name="Elife">
        <title>Chloroplast acquisition without the gene transfer in kleptoplastic sea slugs, Plakobranchus ocellatus.</title>
        <authorList>
            <person name="Maeda T."/>
            <person name="Takahashi S."/>
            <person name="Yoshida T."/>
            <person name="Shimamura S."/>
            <person name="Takaki Y."/>
            <person name="Nagai Y."/>
            <person name="Toyoda A."/>
            <person name="Suzuki Y."/>
            <person name="Arimoto A."/>
            <person name="Ishii H."/>
            <person name="Satoh N."/>
            <person name="Nishiyama T."/>
            <person name="Hasebe M."/>
            <person name="Maruyama T."/>
            <person name="Minagawa J."/>
            <person name="Obokata J."/>
            <person name="Shigenobu S."/>
        </authorList>
    </citation>
    <scope>NUCLEOTIDE SEQUENCE [LARGE SCALE GENOMIC DNA]</scope>
</reference>
<feature type="region of interest" description="Disordered" evidence="1">
    <location>
        <begin position="47"/>
        <end position="100"/>
    </location>
</feature>
<proteinExistence type="predicted"/>
<dbReference type="EMBL" id="BMAT01011479">
    <property type="protein sequence ID" value="GFR73486.1"/>
    <property type="molecule type" value="Genomic_DNA"/>
</dbReference>
<comment type="caution">
    <text evidence="2">The sequence shown here is derived from an EMBL/GenBank/DDBJ whole genome shotgun (WGS) entry which is preliminary data.</text>
</comment>